<evidence type="ECO:0000256" key="1">
    <source>
        <dbReference type="SAM" id="MobiDB-lite"/>
    </source>
</evidence>
<name>A0A6A6D1E5_ZASCE</name>
<feature type="compositionally biased region" description="Polar residues" evidence="1">
    <location>
        <begin position="138"/>
        <end position="151"/>
    </location>
</feature>
<keyword evidence="3" id="KW-1185">Reference proteome</keyword>
<evidence type="ECO:0000313" key="2">
    <source>
        <dbReference type="EMBL" id="KAF2172873.1"/>
    </source>
</evidence>
<feature type="region of interest" description="Disordered" evidence="1">
    <location>
        <begin position="105"/>
        <end position="153"/>
    </location>
</feature>
<gene>
    <name evidence="2" type="ORF">M409DRAFT_49388</name>
</gene>
<dbReference type="GeneID" id="54564499"/>
<evidence type="ECO:0008006" key="4">
    <source>
        <dbReference type="Google" id="ProtNLM"/>
    </source>
</evidence>
<sequence length="279" mass="30678">MSQTTFTLVSLGSHSTQSLLDSVKASPIKDNLLYLGKCHHWIHQPHLSTAALNGTGPQLQQWDYLIITKTPNQPSLTNTVEKTWSITAASSEDLIASLPSAKARRAAADPAPLPPGWSPQDHSALDAAISPPDLELSLSGTSQPMGSTSDSPPLPLRDFIRTFGTSHPGPIAMFNLLSYLPEQRPRYLQYVAAFQESVGIKYGGEPVVLGFGVHDWSSRKEEEGKEEGGWEDTALIYYPSVWHFGKMADDEAYVEVDRKFKQGVLRDNPLMCCTEVEIE</sequence>
<dbReference type="Proteomes" id="UP000799537">
    <property type="component" value="Unassembled WGS sequence"/>
</dbReference>
<dbReference type="AlphaFoldDB" id="A0A6A6D1E5"/>
<dbReference type="RefSeq" id="XP_033673762.1">
    <property type="nucleotide sequence ID" value="XM_033811227.1"/>
</dbReference>
<reference evidence="2" key="1">
    <citation type="journal article" date="2020" name="Stud. Mycol.">
        <title>101 Dothideomycetes genomes: a test case for predicting lifestyles and emergence of pathogens.</title>
        <authorList>
            <person name="Haridas S."/>
            <person name="Albert R."/>
            <person name="Binder M."/>
            <person name="Bloem J."/>
            <person name="Labutti K."/>
            <person name="Salamov A."/>
            <person name="Andreopoulos B."/>
            <person name="Baker S."/>
            <person name="Barry K."/>
            <person name="Bills G."/>
            <person name="Bluhm B."/>
            <person name="Cannon C."/>
            <person name="Castanera R."/>
            <person name="Culley D."/>
            <person name="Daum C."/>
            <person name="Ezra D."/>
            <person name="Gonzalez J."/>
            <person name="Henrissat B."/>
            <person name="Kuo A."/>
            <person name="Liang C."/>
            <person name="Lipzen A."/>
            <person name="Lutzoni F."/>
            <person name="Magnuson J."/>
            <person name="Mondo S."/>
            <person name="Nolan M."/>
            <person name="Ohm R."/>
            <person name="Pangilinan J."/>
            <person name="Park H.-J."/>
            <person name="Ramirez L."/>
            <person name="Alfaro M."/>
            <person name="Sun H."/>
            <person name="Tritt A."/>
            <person name="Yoshinaga Y."/>
            <person name="Zwiers L.-H."/>
            <person name="Turgeon B."/>
            <person name="Goodwin S."/>
            <person name="Spatafora J."/>
            <person name="Crous P."/>
            <person name="Grigoriev I."/>
        </authorList>
    </citation>
    <scope>NUCLEOTIDE SEQUENCE</scope>
    <source>
        <strain evidence="2">ATCC 36951</strain>
    </source>
</reference>
<proteinExistence type="predicted"/>
<protein>
    <recommendedName>
        <fullName evidence="4">DUF1330 domain-containing protein</fullName>
    </recommendedName>
</protein>
<organism evidence="2 3">
    <name type="scientific">Zasmidium cellare ATCC 36951</name>
    <dbReference type="NCBI Taxonomy" id="1080233"/>
    <lineage>
        <taxon>Eukaryota</taxon>
        <taxon>Fungi</taxon>
        <taxon>Dikarya</taxon>
        <taxon>Ascomycota</taxon>
        <taxon>Pezizomycotina</taxon>
        <taxon>Dothideomycetes</taxon>
        <taxon>Dothideomycetidae</taxon>
        <taxon>Mycosphaerellales</taxon>
        <taxon>Mycosphaerellaceae</taxon>
        <taxon>Zasmidium</taxon>
    </lineage>
</organism>
<dbReference type="EMBL" id="ML993580">
    <property type="protein sequence ID" value="KAF2172873.1"/>
    <property type="molecule type" value="Genomic_DNA"/>
</dbReference>
<dbReference type="PANTHER" id="PTHR40257">
    <property type="match status" value="1"/>
</dbReference>
<dbReference type="Gene3D" id="3.30.70.100">
    <property type="match status" value="1"/>
</dbReference>
<evidence type="ECO:0000313" key="3">
    <source>
        <dbReference type="Proteomes" id="UP000799537"/>
    </source>
</evidence>
<dbReference type="PANTHER" id="PTHR40257:SF1">
    <property type="entry name" value="DUF1330 DOMAIN-CONTAINING PROTEIN"/>
    <property type="match status" value="1"/>
</dbReference>
<accession>A0A6A6D1E5</accession>
<dbReference type="OrthoDB" id="265717at2759"/>